<dbReference type="RefSeq" id="WP_344563435.1">
    <property type="nucleotide sequence ID" value="NZ_BAAARJ010000004.1"/>
</dbReference>
<dbReference type="InterPro" id="IPR006091">
    <property type="entry name" value="Acyl-CoA_Oxase/DH_mid-dom"/>
</dbReference>
<keyword evidence="4 6" id="KW-0274">FAD</keyword>
<dbReference type="Proteomes" id="UP001501447">
    <property type="component" value="Unassembled WGS sequence"/>
</dbReference>
<evidence type="ECO:0000256" key="2">
    <source>
        <dbReference type="ARBA" id="ARBA00009347"/>
    </source>
</evidence>
<protein>
    <submittedName>
        <fullName evidence="10">Acyl-CoA dehydrogenase family protein</fullName>
    </submittedName>
</protein>
<evidence type="ECO:0000256" key="4">
    <source>
        <dbReference type="ARBA" id="ARBA00022827"/>
    </source>
</evidence>
<dbReference type="SUPFAM" id="SSF47203">
    <property type="entry name" value="Acyl-CoA dehydrogenase C-terminal domain-like"/>
    <property type="match status" value="1"/>
</dbReference>
<dbReference type="InterPro" id="IPR052161">
    <property type="entry name" value="Mycobact_Acyl-CoA_DH"/>
</dbReference>
<comment type="similarity">
    <text evidence="2 6">Belongs to the acyl-CoA dehydrogenase family.</text>
</comment>
<dbReference type="SUPFAM" id="SSF56645">
    <property type="entry name" value="Acyl-CoA dehydrogenase NM domain-like"/>
    <property type="match status" value="1"/>
</dbReference>
<evidence type="ECO:0000313" key="11">
    <source>
        <dbReference type="Proteomes" id="UP001501447"/>
    </source>
</evidence>
<evidence type="ECO:0000256" key="5">
    <source>
        <dbReference type="ARBA" id="ARBA00023002"/>
    </source>
</evidence>
<dbReference type="PANTHER" id="PTHR43292">
    <property type="entry name" value="ACYL-COA DEHYDROGENASE"/>
    <property type="match status" value="1"/>
</dbReference>
<evidence type="ECO:0000313" key="10">
    <source>
        <dbReference type="EMBL" id="GAA2602667.1"/>
    </source>
</evidence>
<dbReference type="EMBL" id="BAAARJ010000004">
    <property type="protein sequence ID" value="GAA2602667.1"/>
    <property type="molecule type" value="Genomic_DNA"/>
</dbReference>
<dbReference type="Pfam" id="PF00441">
    <property type="entry name" value="Acyl-CoA_dh_1"/>
    <property type="match status" value="1"/>
</dbReference>
<keyword evidence="5 6" id="KW-0560">Oxidoreductase</keyword>
<dbReference type="PANTHER" id="PTHR43292:SF3">
    <property type="entry name" value="ACYL-COA DEHYDROGENASE FADE29"/>
    <property type="match status" value="1"/>
</dbReference>
<dbReference type="InterPro" id="IPR037069">
    <property type="entry name" value="AcylCoA_DH/ox_N_sf"/>
</dbReference>
<organism evidence="10 11">
    <name type="scientific">Streptomyces axinellae</name>
    <dbReference type="NCBI Taxonomy" id="552788"/>
    <lineage>
        <taxon>Bacteria</taxon>
        <taxon>Bacillati</taxon>
        <taxon>Actinomycetota</taxon>
        <taxon>Actinomycetes</taxon>
        <taxon>Kitasatosporales</taxon>
        <taxon>Streptomycetaceae</taxon>
        <taxon>Streptomyces</taxon>
    </lineage>
</organism>
<dbReference type="Pfam" id="PF02770">
    <property type="entry name" value="Acyl-CoA_dh_M"/>
    <property type="match status" value="1"/>
</dbReference>
<feature type="domain" description="Acyl-CoA dehydrogenase/oxidase N-terminal" evidence="9">
    <location>
        <begin position="9"/>
        <end position="120"/>
    </location>
</feature>
<evidence type="ECO:0000259" key="7">
    <source>
        <dbReference type="Pfam" id="PF00441"/>
    </source>
</evidence>
<feature type="domain" description="Acyl-CoA oxidase/dehydrogenase middle" evidence="8">
    <location>
        <begin position="124"/>
        <end position="219"/>
    </location>
</feature>
<evidence type="ECO:0000259" key="8">
    <source>
        <dbReference type="Pfam" id="PF02770"/>
    </source>
</evidence>
<dbReference type="Gene3D" id="1.20.140.10">
    <property type="entry name" value="Butyryl-CoA Dehydrogenase, subunit A, domain 3"/>
    <property type="match status" value="1"/>
</dbReference>
<name>A0ABN3PUD2_9ACTN</name>
<proteinExistence type="inferred from homology"/>
<evidence type="ECO:0000256" key="1">
    <source>
        <dbReference type="ARBA" id="ARBA00001974"/>
    </source>
</evidence>
<evidence type="ECO:0000259" key="9">
    <source>
        <dbReference type="Pfam" id="PF02771"/>
    </source>
</evidence>
<comment type="caution">
    <text evidence="10">The sequence shown here is derived from an EMBL/GenBank/DDBJ whole genome shotgun (WGS) entry which is preliminary data.</text>
</comment>
<dbReference type="Gene3D" id="2.40.110.10">
    <property type="entry name" value="Butyryl-CoA Dehydrogenase, subunit A, domain 2"/>
    <property type="match status" value="1"/>
</dbReference>
<feature type="domain" description="Acyl-CoA dehydrogenase/oxidase C-terminal" evidence="7">
    <location>
        <begin position="343"/>
        <end position="433"/>
    </location>
</feature>
<dbReference type="InterPro" id="IPR009075">
    <property type="entry name" value="AcylCo_DH/oxidase_C"/>
</dbReference>
<dbReference type="Pfam" id="PF02771">
    <property type="entry name" value="Acyl-CoA_dh_N"/>
    <property type="match status" value="1"/>
</dbReference>
<keyword evidence="3 6" id="KW-0285">Flavoprotein</keyword>
<gene>
    <name evidence="10" type="ORF">GCM10009863_15050</name>
</gene>
<sequence>MDLEFSMAENAFRAEARAWLAAHVPAERLPSLETPEGFAAHRGWERELHDGGWSVVSWPSEYGGRGATLTEWLIFEEEYYAACAPGRVSQNGINLLAPTLFAHGSEEQRARILPPMASGETIWAQAWSEPEAGSDLASLRSYGERTAREGGGWLVSGQKTWSSRAAFADRAFGLFRTDPASERHRGLSCLMFPLDAEGVTVRPIGRLDGKPAFAEIFLDRVFVPDADVIGEAGQGWRAAMSTAGNERGLTLRSPGRFMASADRLTRLWRQCGAPGDTATGARVADAWIRARAYQLAGYAAVSADTGAGAESGAGTGIGTGAEAGAATGAGTGAAAGMGVGASPFASSMNKIFWSELDIDLHETALDLLGPGADEITDEAGGAVAVAGEASMPGSGSGSGSASAWLDGWIFAQAGPIYAGTNEIQRDIVAERVLGLPRGR</sequence>
<comment type="cofactor">
    <cofactor evidence="1 6">
        <name>FAD</name>
        <dbReference type="ChEBI" id="CHEBI:57692"/>
    </cofactor>
</comment>
<dbReference type="InterPro" id="IPR013786">
    <property type="entry name" value="AcylCoA_DH/ox_N"/>
</dbReference>
<dbReference type="Gene3D" id="1.10.540.10">
    <property type="entry name" value="Acyl-CoA dehydrogenase/oxidase, N-terminal domain"/>
    <property type="match status" value="1"/>
</dbReference>
<accession>A0ABN3PUD2</accession>
<dbReference type="InterPro" id="IPR009100">
    <property type="entry name" value="AcylCoA_DH/oxidase_NM_dom_sf"/>
</dbReference>
<reference evidence="10 11" key="1">
    <citation type="journal article" date="2019" name="Int. J. Syst. Evol. Microbiol.">
        <title>The Global Catalogue of Microorganisms (GCM) 10K type strain sequencing project: providing services to taxonomists for standard genome sequencing and annotation.</title>
        <authorList>
            <consortium name="The Broad Institute Genomics Platform"/>
            <consortium name="The Broad Institute Genome Sequencing Center for Infectious Disease"/>
            <person name="Wu L."/>
            <person name="Ma J."/>
        </authorList>
    </citation>
    <scope>NUCLEOTIDE SEQUENCE [LARGE SCALE GENOMIC DNA]</scope>
    <source>
        <strain evidence="10 11">JCM 16373</strain>
    </source>
</reference>
<dbReference type="InterPro" id="IPR046373">
    <property type="entry name" value="Acyl-CoA_Oxase/DH_mid-dom_sf"/>
</dbReference>
<evidence type="ECO:0000256" key="6">
    <source>
        <dbReference type="RuleBase" id="RU362125"/>
    </source>
</evidence>
<keyword evidence="11" id="KW-1185">Reference proteome</keyword>
<evidence type="ECO:0000256" key="3">
    <source>
        <dbReference type="ARBA" id="ARBA00022630"/>
    </source>
</evidence>
<dbReference type="InterPro" id="IPR036250">
    <property type="entry name" value="AcylCo_DH-like_C"/>
</dbReference>